<dbReference type="Pfam" id="PF01546">
    <property type="entry name" value="Peptidase_M20"/>
    <property type="match status" value="1"/>
</dbReference>
<organism evidence="3 4">
    <name type="scientific">Roseibium salinum</name>
    <dbReference type="NCBI Taxonomy" id="1604349"/>
    <lineage>
        <taxon>Bacteria</taxon>
        <taxon>Pseudomonadati</taxon>
        <taxon>Pseudomonadota</taxon>
        <taxon>Alphaproteobacteria</taxon>
        <taxon>Hyphomicrobiales</taxon>
        <taxon>Stappiaceae</taxon>
        <taxon>Roseibium</taxon>
    </lineage>
</organism>
<protein>
    <submittedName>
        <fullName evidence="3">Zn-dependent hydrolase</fullName>
    </submittedName>
</protein>
<dbReference type="RefSeq" id="WP_265961465.1">
    <property type="nucleotide sequence ID" value="NZ_JAPEVI010000003.1"/>
</dbReference>
<dbReference type="Gene3D" id="3.40.630.10">
    <property type="entry name" value="Zn peptidases"/>
    <property type="match status" value="1"/>
</dbReference>
<accession>A0ABT3QXU7</accession>
<dbReference type="InterPro" id="IPR036264">
    <property type="entry name" value="Bact_exopeptidase_dim_dom"/>
</dbReference>
<dbReference type="CDD" id="cd03884">
    <property type="entry name" value="M20_bAS"/>
    <property type="match status" value="1"/>
</dbReference>
<dbReference type="InterPro" id="IPR010158">
    <property type="entry name" value="Amidase_Cbmase"/>
</dbReference>
<keyword evidence="2 3" id="KW-0378">Hydrolase</keyword>
<evidence type="ECO:0000256" key="1">
    <source>
        <dbReference type="ARBA" id="ARBA00006153"/>
    </source>
</evidence>
<dbReference type="Gene3D" id="3.30.70.360">
    <property type="match status" value="1"/>
</dbReference>
<dbReference type="Proteomes" id="UP001300261">
    <property type="component" value="Unassembled WGS sequence"/>
</dbReference>
<dbReference type="SUPFAM" id="SSF55031">
    <property type="entry name" value="Bacterial exopeptidase dimerisation domain"/>
    <property type="match status" value="1"/>
</dbReference>
<name>A0ABT3QXU7_9HYPH</name>
<sequence>MPQPAASINPERLKTLLEGVNRFGFNPETGGYNRPGFSREDLDCRAWFAAQMLDDGLSVWNDGALNIFGRFGPREGPCIMAGSHLDTVVNGGAFDGSLGTCVALECVRAMKDAGLTPQKAIEVAATSEEEGRFGGMLGSQAITGAVTADWIAQATDAEGVLLTQAMRSHGLNPTGILDASRAAGSIAAFLELHIEQGPVLEAEQIPIGIADRVSGVCYLELDFTGTANHSGTTPMNLRADAFAGLADLAATIPDLIGAHGTDQSRITIGHVTLTPNHPHTIPGGANFSVIIRDTSEEVMRTLREAFLKNAQAAAGRNDLETAVTERSWLSPVLLDSGLADLLENLAGQHGLPARRMPSGAGHDAQTMQAFCPSALIFVPSRGGISHAPQEHSDWSDIEKGANLMLQAMIELSGATG</sequence>
<reference evidence="3 4" key="1">
    <citation type="journal article" date="2016" name="Int. J. Syst. Evol. Microbiol.">
        <title>Labrenzia salina sp. nov., isolated from the rhizosphere of the halophyte Arthrocnemum macrostachyum.</title>
        <authorList>
            <person name="Camacho M."/>
            <person name="Redondo-Gomez S."/>
            <person name="Rodriguez-Llorente I."/>
            <person name="Rohde M."/>
            <person name="Sproer C."/>
            <person name="Schumann P."/>
            <person name="Klenk H.P."/>
            <person name="Montero-Calasanz M.D.C."/>
        </authorList>
    </citation>
    <scope>NUCLEOTIDE SEQUENCE [LARGE SCALE GENOMIC DNA]</scope>
    <source>
        <strain evidence="3 4">DSM 29163</strain>
    </source>
</reference>
<evidence type="ECO:0000313" key="3">
    <source>
        <dbReference type="EMBL" id="MCX2721758.1"/>
    </source>
</evidence>
<dbReference type="PIRSF" id="PIRSF001235">
    <property type="entry name" value="Amidase_carbamoylase"/>
    <property type="match status" value="1"/>
</dbReference>
<dbReference type="PANTHER" id="PTHR32494">
    <property type="entry name" value="ALLANTOATE DEIMINASE-RELATED"/>
    <property type="match status" value="1"/>
</dbReference>
<dbReference type="EMBL" id="JAPEVI010000003">
    <property type="protein sequence ID" value="MCX2721758.1"/>
    <property type="molecule type" value="Genomic_DNA"/>
</dbReference>
<comment type="similarity">
    <text evidence="1">Belongs to the peptidase M20 family.</text>
</comment>
<keyword evidence="4" id="KW-1185">Reference proteome</keyword>
<comment type="caution">
    <text evidence="3">The sequence shown here is derived from an EMBL/GenBank/DDBJ whole genome shotgun (WGS) entry which is preliminary data.</text>
</comment>
<proteinExistence type="inferred from homology"/>
<dbReference type="InterPro" id="IPR002933">
    <property type="entry name" value="Peptidase_M20"/>
</dbReference>
<dbReference type="SUPFAM" id="SSF53187">
    <property type="entry name" value="Zn-dependent exopeptidases"/>
    <property type="match status" value="1"/>
</dbReference>
<dbReference type="NCBIfam" id="TIGR01879">
    <property type="entry name" value="hydantase"/>
    <property type="match status" value="1"/>
</dbReference>
<gene>
    <name evidence="3" type="ORF">ON753_04965</name>
</gene>
<dbReference type="GO" id="GO:0016787">
    <property type="term" value="F:hydrolase activity"/>
    <property type="evidence" value="ECO:0007669"/>
    <property type="project" value="UniProtKB-KW"/>
</dbReference>
<dbReference type="NCBIfam" id="NF006771">
    <property type="entry name" value="PRK09290.1-5"/>
    <property type="match status" value="1"/>
</dbReference>
<evidence type="ECO:0000256" key="2">
    <source>
        <dbReference type="ARBA" id="ARBA00022801"/>
    </source>
</evidence>
<evidence type="ECO:0000313" key="4">
    <source>
        <dbReference type="Proteomes" id="UP001300261"/>
    </source>
</evidence>
<dbReference type="PANTHER" id="PTHR32494:SF5">
    <property type="entry name" value="ALLANTOATE AMIDOHYDROLASE"/>
    <property type="match status" value="1"/>
</dbReference>